<dbReference type="EMBL" id="LKAM01000006">
    <property type="protein sequence ID" value="KUM48274.1"/>
    <property type="molecule type" value="Genomic_DNA"/>
</dbReference>
<keyword evidence="1" id="KW-0496">Mitochondrion</keyword>
<evidence type="ECO:0000313" key="1">
    <source>
        <dbReference type="EMBL" id="KUM48274.1"/>
    </source>
</evidence>
<sequence>MRVFKTDCAQALYSLQREVTPYVSGWIVVLLGLVHSRRDDTGGCGLTSTGQTIGYELCLLWIGGIISQPFYTSSTFYQFYYYPVRWYGCPVQR</sequence>
<gene>
    <name evidence="1" type="ORF">ABT39_MTgene5274</name>
</gene>
<geneLocation type="mitochondrion" evidence="1"/>
<protein>
    <submittedName>
        <fullName evidence="1">Uncharacterized protein</fullName>
    </submittedName>
</protein>
<dbReference type="AlphaFoldDB" id="A0A101LZJ4"/>
<accession>A0A101LZJ4</accession>
<organism evidence="1">
    <name type="scientific">Picea glauca</name>
    <name type="common">White spruce</name>
    <name type="synonym">Pinus glauca</name>
    <dbReference type="NCBI Taxonomy" id="3330"/>
    <lineage>
        <taxon>Eukaryota</taxon>
        <taxon>Viridiplantae</taxon>
        <taxon>Streptophyta</taxon>
        <taxon>Embryophyta</taxon>
        <taxon>Tracheophyta</taxon>
        <taxon>Spermatophyta</taxon>
        <taxon>Pinopsida</taxon>
        <taxon>Pinidae</taxon>
        <taxon>Conifers I</taxon>
        <taxon>Pinales</taxon>
        <taxon>Pinaceae</taxon>
        <taxon>Picea</taxon>
    </lineage>
</organism>
<name>A0A101LZJ4_PICGL</name>
<comment type="caution">
    <text evidence="1">The sequence shown here is derived from an EMBL/GenBank/DDBJ whole genome shotgun (WGS) entry which is preliminary data.</text>
</comment>
<proteinExistence type="predicted"/>
<reference evidence="1" key="1">
    <citation type="journal article" date="2015" name="Genome Biol. Evol.">
        <title>Organellar Genomes of White Spruce (Picea glauca): Assembly and Annotation.</title>
        <authorList>
            <person name="Jackman S.D."/>
            <person name="Warren R.L."/>
            <person name="Gibb E.A."/>
            <person name="Vandervalk B.P."/>
            <person name="Mohamadi H."/>
            <person name="Chu J."/>
            <person name="Raymond A."/>
            <person name="Pleasance S."/>
            <person name="Coope R."/>
            <person name="Wildung M.R."/>
            <person name="Ritland C.E."/>
            <person name="Bousquet J."/>
            <person name="Jones S.J."/>
            <person name="Bohlmann J."/>
            <person name="Birol I."/>
        </authorList>
    </citation>
    <scope>NUCLEOTIDE SEQUENCE [LARGE SCALE GENOMIC DNA]</scope>
    <source>
        <tissue evidence="1">Flushing bud</tissue>
    </source>
</reference>